<reference evidence="1" key="1">
    <citation type="submission" date="2019-08" db="EMBL/GenBank/DDBJ databases">
        <authorList>
            <person name="Kucharzyk K."/>
            <person name="Murdoch R.W."/>
            <person name="Higgins S."/>
            <person name="Loffler F."/>
        </authorList>
    </citation>
    <scope>NUCLEOTIDE SEQUENCE</scope>
</reference>
<dbReference type="AlphaFoldDB" id="A0A645E8L9"/>
<name>A0A645E8L9_9ZZZZ</name>
<evidence type="ECO:0000313" key="1">
    <source>
        <dbReference type="EMBL" id="MPM97771.1"/>
    </source>
</evidence>
<organism evidence="1">
    <name type="scientific">bioreactor metagenome</name>
    <dbReference type="NCBI Taxonomy" id="1076179"/>
    <lineage>
        <taxon>unclassified sequences</taxon>
        <taxon>metagenomes</taxon>
        <taxon>ecological metagenomes</taxon>
    </lineage>
</organism>
<accession>A0A645E8L9</accession>
<gene>
    <name evidence="1" type="ORF">SDC9_144948</name>
</gene>
<sequence>MRVASVSSSLTLRPLLPGTRPMPTSWYCVSRRAVSGPVWILTSPEARPANMSSLKASVENSACTSRWQRAGAAGRSMLGNSLAASPWTSMAVRGSISAAIRALPRLTVAGTLASMEPAVGNCANALKPGCITDSLSLLTMPPVAISRRPFSKR</sequence>
<protein>
    <submittedName>
        <fullName evidence="1">Uncharacterized protein</fullName>
    </submittedName>
</protein>
<proteinExistence type="predicted"/>
<comment type="caution">
    <text evidence="1">The sequence shown here is derived from an EMBL/GenBank/DDBJ whole genome shotgun (WGS) entry which is preliminary data.</text>
</comment>
<dbReference type="EMBL" id="VSSQ01043994">
    <property type="protein sequence ID" value="MPM97771.1"/>
    <property type="molecule type" value="Genomic_DNA"/>
</dbReference>